<proteinExistence type="predicted"/>
<feature type="chain" id="PRO_5005201629" description="F-box domain-containing protein" evidence="1">
    <location>
        <begin position="27"/>
        <end position="677"/>
    </location>
</feature>
<dbReference type="OrthoDB" id="3229878at2759"/>
<sequence length="677" mass="78433">MLQVCVFDLLYVFQLKLALFAHVIRCEVNWELLRYSAFIVVRPLWWPGSTRINRRAFFVSRPPLSSTPTTTIPRAQRLLKSTSHKQPSISHWRGRSIRPTQYWTCRGSISAKTNNMGCKGSWGYLYRGQYYIIYEGWSHPECLGKRLVSAVPSEPDAFKVWLAETKLFLEQVEETMDEDGSYRGVSNVLSRASYAPSITLDGAYFEFSYLYDLDHMVFVISERVFFPLDNLPHYEEWVAYLAVDGALDLCISPSTPDMFRRLVDERINSIKTLEAWEKEDLKLYEKVVPSMIEPSTLYGAPAPRWLSSVRNLAKEIFAGFISARYSAISTISMNFEELVFQDLAMELLTSAAPINSTFMADPEVAQSWVRKYELLNSFDEEWVRDRKFYGIDDPPERERCNAFWFRGRLIVLARTLVKEDHFKAKVGFVVRRTREKGLRECTALLWSVHHIAIVVVSGEKVSHSKVIPVVAAFGRENAEYERQFDKAVELLVHHLTPIAIDGGCFFRARLPLDIFIRIRDFADEETCAALGMTSKTLRLEHLKHPWIGPYVMTNASRDDDGFYARHEETGRRYKITIQPFPCLPYLDYDAIEDRQMNEKYVIYRLPFKFLDQSYSMYRSYGLDAPQFKKIHGYEVLVDKVTPEGGLVRLEPHSLLQSQKLASYLSSFSPYADFYLEQ</sequence>
<keyword evidence="1" id="KW-0732">Signal</keyword>
<name>A0A0H2R7V7_9AGAM</name>
<dbReference type="Proteomes" id="UP000053477">
    <property type="component" value="Unassembled WGS sequence"/>
</dbReference>
<protein>
    <recommendedName>
        <fullName evidence="4">F-box domain-containing protein</fullName>
    </recommendedName>
</protein>
<feature type="signal peptide" evidence="1">
    <location>
        <begin position="1"/>
        <end position="26"/>
    </location>
</feature>
<keyword evidence="3" id="KW-1185">Reference proteome</keyword>
<evidence type="ECO:0008006" key="4">
    <source>
        <dbReference type="Google" id="ProtNLM"/>
    </source>
</evidence>
<organism evidence="2 3">
    <name type="scientific">Schizopora paradoxa</name>
    <dbReference type="NCBI Taxonomy" id="27342"/>
    <lineage>
        <taxon>Eukaryota</taxon>
        <taxon>Fungi</taxon>
        <taxon>Dikarya</taxon>
        <taxon>Basidiomycota</taxon>
        <taxon>Agaricomycotina</taxon>
        <taxon>Agaricomycetes</taxon>
        <taxon>Hymenochaetales</taxon>
        <taxon>Schizoporaceae</taxon>
        <taxon>Schizopora</taxon>
    </lineage>
</organism>
<dbReference type="InParanoid" id="A0A0H2R7V7"/>
<reference evidence="2 3" key="1">
    <citation type="submission" date="2015-04" db="EMBL/GenBank/DDBJ databases">
        <title>Complete genome sequence of Schizopora paradoxa KUC8140, a cosmopolitan wood degrader in East Asia.</title>
        <authorList>
            <consortium name="DOE Joint Genome Institute"/>
            <person name="Min B."/>
            <person name="Park H."/>
            <person name="Jang Y."/>
            <person name="Kim J.-J."/>
            <person name="Kim K.H."/>
            <person name="Pangilinan J."/>
            <person name="Lipzen A."/>
            <person name="Riley R."/>
            <person name="Grigoriev I.V."/>
            <person name="Spatafora J.W."/>
            <person name="Choi I.-G."/>
        </authorList>
    </citation>
    <scope>NUCLEOTIDE SEQUENCE [LARGE SCALE GENOMIC DNA]</scope>
    <source>
        <strain evidence="2 3">KUC8140</strain>
    </source>
</reference>
<accession>A0A0H2R7V7</accession>
<dbReference type="EMBL" id="KQ086287">
    <property type="protein sequence ID" value="KLO05593.1"/>
    <property type="molecule type" value="Genomic_DNA"/>
</dbReference>
<evidence type="ECO:0000256" key="1">
    <source>
        <dbReference type="SAM" id="SignalP"/>
    </source>
</evidence>
<dbReference type="STRING" id="27342.A0A0H2R7V7"/>
<dbReference type="AlphaFoldDB" id="A0A0H2R7V7"/>
<gene>
    <name evidence="2" type="ORF">SCHPADRAFT_720078</name>
</gene>
<evidence type="ECO:0000313" key="2">
    <source>
        <dbReference type="EMBL" id="KLO05593.1"/>
    </source>
</evidence>
<evidence type="ECO:0000313" key="3">
    <source>
        <dbReference type="Proteomes" id="UP000053477"/>
    </source>
</evidence>